<dbReference type="AlphaFoldDB" id="A0A0G1NQP7"/>
<evidence type="ECO:0000256" key="3">
    <source>
        <dbReference type="ARBA" id="ARBA00022676"/>
    </source>
</evidence>
<evidence type="ECO:0000256" key="4">
    <source>
        <dbReference type="ARBA" id="ARBA00022679"/>
    </source>
</evidence>
<feature type="domain" description="Glycosyltransferase RgtA/B/C/D-like" evidence="9">
    <location>
        <begin position="76"/>
        <end position="236"/>
    </location>
</feature>
<dbReference type="EMBL" id="LCLV01000022">
    <property type="protein sequence ID" value="KKU22731.1"/>
    <property type="molecule type" value="Genomic_DNA"/>
</dbReference>
<dbReference type="InterPro" id="IPR050297">
    <property type="entry name" value="LipidA_mod_glycosyltrf_83"/>
</dbReference>
<feature type="transmembrane region" description="Helical" evidence="8">
    <location>
        <begin position="124"/>
        <end position="142"/>
    </location>
</feature>
<comment type="subcellular location">
    <subcellularLocation>
        <location evidence="1">Cell membrane</location>
        <topology evidence="1">Multi-pass membrane protein</topology>
    </subcellularLocation>
</comment>
<evidence type="ECO:0000256" key="7">
    <source>
        <dbReference type="ARBA" id="ARBA00023136"/>
    </source>
</evidence>
<feature type="transmembrane region" description="Helical" evidence="8">
    <location>
        <begin position="328"/>
        <end position="346"/>
    </location>
</feature>
<dbReference type="Proteomes" id="UP000034643">
    <property type="component" value="Unassembled WGS sequence"/>
</dbReference>
<dbReference type="GO" id="GO:0005886">
    <property type="term" value="C:plasma membrane"/>
    <property type="evidence" value="ECO:0007669"/>
    <property type="project" value="UniProtKB-SubCell"/>
</dbReference>
<organism evidence="10 11">
    <name type="scientific">Candidatus Woesebacteria bacterium GW2011_GWF1_46_13</name>
    <dbReference type="NCBI Taxonomy" id="1618602"/>
    <lineage>
        <taxon>Bacteria</taxon>
        <taxon>Candidatus Woeseibacteriota</taxon>
    </lineage>
</organism>
<dbReference type="GO" id="GO:0009103">
    <property type="term" value="P:lipopolysaccharide biosynthetic process"/>
    <property type="evidence" value="ECO:0007669"/>
    <property type="project" value="UniProtKB-ARBA"/>
</dbReference>
<feature type="transmembrane region" description="Helical" evidence="8">
    <location>
        <begin position="220"/>
        <end position="239"/>
    </location>
</feature>
<keyword evidence="6 8" id="KW-1133">Transmembrane helix</keyword>
<gene>
    <name evidence="10" type="ORF">UX34_C0022G0002</name>
</gene>
<evidence type="ECO:0000256" key="8">
    <source>
        <dbReference type="SAM" id="Phobius"/>
    </source>
</evidence>
<dbReference type="Pfam" id="PF13231">
    <property type="entry name" value="PMT_2"/>
    <property type="match status" value="1"/>
</dbReference>
<keyword evidence="5 8" id="KW-0812">Transmembrane</keyword>
<evidence type="ECO:0000256" key="1">
    <source>
        <dbReference type="ARBA" id="ARBA00004651"/>
    </source>
</evidence>
<feature type="transmembrane region" description="Helical" evidence="8">
    <location>
        <begin position="99"/>
        <end position="118"/>
    </location>
</feature>
<feature type="transmembrane region" description="Helical" evidence="8">
    <location>
        <begin position="12"/>
        <end position="28"/>
    </location>
</feature>
<feature type="transmembrane region" description="Helical" evidence="8">
    <location>
        <begin position="187"/>
        <end position="208"/>
    </location>
</feature>
<feature type="transmembrane region" description="Helical" evidence="8">
    <location>
        <begin position="296"/>
        <end position="316"/>
    </location>
</feature>
<feature type="transmembrane region" description="Helical" evidence="8">
    <location>
        <begin position="352"/>
        <end position="373"/>
    </location>
</feature>
<evidence type="ECO:0000256" key="5">
    <source>
        <dbReference type="ARBA" id="ARBA00022692"/>
    </source>
</evidence>
<proteinExistence type="predicted"/>
<protein>
    <submittedName>
        <fullName evidence="10">PMT family glycosyltransferase, 4-amino-4-deoxy-L-arabinose transferase</fullName>
    </submittedName>
</protein>
<dbReference type="GO" id="GO:0016763">
    <property type="term" value="F:pentosyltransferase activity"/>
    <property type="evidence" value="ECO:0007669"/>
    <property type="project" value="TreeGrafter"/>
</dbReference>
<evidence type="ECO:0000259" key="9">
    <source>
        <dbReference type="Pfam" id="PF13231"/>
    </source>
</evidence>
<feature type="transmembrane region" description="Helical" evidence="8">
    <location>
        <begin position="149"/>
        <end position="167"/>
    </location>
</feature>
<evidence type="ECO:0000313" key="11">
    <source>
        <dbReference type="Proteomes" id="UP000034643"/>
    </source>
</evidence>
<evidence type="ECO:0000256" key="2">
    <source>
        <dbReference type="ARBA" id="ARBA00022475"/>
    </source>
</evidence>
<keyword evidence="3" id="KW-0328">Glycosyltransferase</keyword>
<sequence>MGKDFQKKLKSWWPFLILIVASVLLYSYRLDRVPVHLNQDELEFSLNAYSISKTLTDESGRFLPFYFWHLNAFWATPVVVYLASMFLRLLPLAEATIRLPSVLVGVSTIGFLMILSQKIFKNKFLTLATGFFAVTTPVLFIHSRLLLDNLYPVPFVVLWLIFLVSYLKNGSPFLLFSSGLALGVGIHSYHAAKIMMPIYFLVTLIIFWQELRKDFKSLSLFFLGFLIPIILFLPWLNAYPDTLLNQVSYIGSIDSSVDAQKGLWGVFSLGRTGEFLSNYVTYLTPGIPFFTGDRSLIHSTATVGAFLFPVVFLLIFGILKTFLSKDKFAKLILFGFLAYPIAPAIVNDPQRISRGLVVIPFLLLLSIYGLKYLMAIRKRVFKILIILVFGLSFIQFAFFLRDYFGIYRQKSYGWFNNDIGGALESATRSTRIRNVKNVYIDKNIYFIERYVKFYSLKLSSDLESRAIYFDPAAIDFSSFPIYSLVVLKAENASGRAGKVGGFEKIETIREPNGYETFYIFDRDE</sequence>
<evidence type="ECO:0000256" key="6">
    <source>
        <dbReference type="ARBA" id="ARBA00022989"/>
    </source>
</evidence>
<feature type="transmembrane region" description="Helical" evidence="8">
    <location>
        <begin position="380"/>
        <end position="400"/>
    </location>
</feature>
<dbReference type="InterPro" id="IPR038731">
    <property type="entry name" value="RgtA/B/C-like"/>
</dbReference>
<keyword evidence="2" id="KW-1003">Cell membrane</keyword>
<accession>A0A0G1NQP7</accession>
<keyword evidence="7 8" id="KW-0472">Membrane</keyword>
<reference evidence="10 11" key="1">
    <citation type="journal article" date="2015" name="Nature">
        <title>rRNA introns, odd ribosomes, and small enigmatic genomes across a large radiation of phyla.</title>
        <authorList>
            <person name="Brown C.T."/>
            <person name="Hug L.A."/>
            <person name="Thomas B.C."/>
            <person name="Sharon I."/>
            <person name="Castelle C.J."/>
            <person name="Singh A."/>
            <person name="Wilkins M.J."/>
            <person name="Williams K.H."/>
            <person name="Banfield J.F."/>
        </authorList>
    </citation>
    <scope>NUCLEOTIDE SEQUENCE [LARGE SCALE GENOMIC DNA]</scope>
</reference>
<dbReference type="PANTHER" id="PTHR33908">
    <property type="entry name" value="MANNOSYLTRANSFERASE YKCB-RELATED"/>
    <property type="match status" value="1"/>
</dbReference>
<name>A0A0G1NQP7_9BACT</name>
<dbReference type="PANTHER" id="PTHR33908:SF11">
    <property type="entry name" value="MEMBRANE PROTEIN"/>
    <property type="match status" value="1"/>
</dbReference>
<evidence type="ECO:0000313" key="10">
    <source>
        <dbReference type="EMBL" id="KKU22731.1"/>
    </source>
</evidence>
<keyword evidence="4 10" id="KW-0808">Transferase</keyword>
<comment type="caution">
    <text evidence="10">The sequence shown here is derived from an EMBL/GenBank/DDBJ whole genome shotgun (WGS) entry which is preliminary data.</text>
</comment>
<feature type="transmembrane region" description="Helical" evidence="8">
    <location>
        <begin position="65"/>
        <end position="87"/>
    </location>
</feature>